<organism evidence="1 2">
    <name type="scientific">Oopsacas minuta</name>
    <dbReference type="NCBI Taxonomy" id="111878"/>
    <lineage>
        <taxon>Eukaryota</taxon>
        <taxon>Metazoa</taxon>
        <taxon>Porifera</taxon>
        <taxon>Hexactinellida</taxon>
        <taxon>Hexasterophora</taxon>
        <taxon>Lyssacinosida</taxon>
        <taxon>Leucopsacidae</taxon>
        <taxon>Oopsacas</taxon>
    </lineage>
</organism>
<comment type="caution">
    <text evidence="1">The sequence shown here is derived from an EMBL/GenBank/DDBJ whole genome shotgun (WGS) entry which is preliminary data.</text>
</comment>
<dbReference type="AlphaFoldDB" id="A0AAV7K5G3"/>
<proteinExistence type="predicted"/>
<keyword evidence="2" id="KW-1185">Reference proteome</keyword>
<gene>
    <name evidence="1" type="ORF">LOD99_1337</name>
</gene>
<protein>
    <submittedName>
        <fullName evidence="1">Uncharacterized protein</fullName>
    </submittedName>
</protein>
<accession>A0AAV7K5G3</accession>
<evidence type="ECO:0000313" key="1">
    <source>
        <dbReference type="EMBL" id="KAI6656542.1"/>
    </source>
</evidence>
<dbReference type="Proteomes" id="UP001165289">
    <property type="component" value="Unassembled WGS sequence"/>
</dbReference>
<reference evidence="1 2" key="1">
    <citation type="journal article" date="2023" name="BMC Biol.">
        <title>The compact genome of the sponge Oopsacas minuta (Hexactinellida) is lacking key metazoan core genes.</title>
        <authorList>
            <person name="Santini S."/>
            <person name="Schenkelaars Q."/>
            <person name="Jourda C."/>
            <person name="Duchesne M."/>
            <person name="Belahbib H."/>
            <person name="Rocher C."/>
            <person name="Selva M."/>
            <person name="Riesgo A."/>
            <person name="Vervoort M."/>
            <person name="Leys S.P."/>
            <person name="Kodjabachian L."/>
            <person name="Le Bivic A."/>
            <person name="Borchiellini C."/>
            <person name="Claverie J.M."/>
            <person name="Renard E."/>
        </authorList>
    </citation>
    <scope>NUCLEOTIDE SEQUENCE [LARGE SCALE GENOMIC DNA]</scope>
    <source>
        <strain evidence="1">SPO-2</strain>
    </source>
</reference>
<sequence>MSYEENINSWYQNEDAIIEMSDLADFGSTVQQFQNPCPSGDNFQQLKRDVIDAKLLEKYAEPFQNMFTESPSSKTEHKPSIFKPQSPWEGESYHLENFIPFLTKPKKQKLYNIPGQIYPTNSDSMDTQTDSDMLDRDSNVNTEHQQILNSQNEPDFVCEEQQTLSPLEKANFDFLKESLTAKNEELEELARNEMLIGEEPIRRKPQLYPGYKPEISFLDKITNKDGEIKKLPETDLTSSQSYNRIHTQLLVQQFCDLAKGERENNKQILDLQKYCEDNYSKSHPFHKDLTSTITHSVNILAKCRNAIANTLAIEKHGLMIEQMLEDKGIIKPDK</sequence>
<dbReference type="EMBL" id="JAKMXF010000144">
    <property type="protein sequence ID" value="KAI6656542.1"/>
    <property type="molecule type" value="Genomic_DNA"/>
</dbReference>
<name>A0AAV7K5G3_9METZ</name>
<evidence type="ECO:0000313" key="2">
    <source>
        <dbReference type="Proteomes" id="UP001165289"/>
    </source>
</evidence>